<accession>G8ZWM9</accession>
<dbReference type="Gene3D" id="3.10.310.60">
    <property type="match status" value="1"/>
</dbReference>
<keyword evidence="6" id="KW-1015">Disulfide bond</keyword>
<name>G8ZWM9_TORDE</name>
<dbReference type="InParanoid" id="G8ZWM9"/>
<comment type="similarity">
    <text evidence="2 7">Belongs to the OS-9 family.</text>
</comment>
<dbReference type="PROSITE" id="PS51914">
    <property type="entry name" value="MRH"/>
    <property type="match status" value="1"/>
</dbReference>
<dbReference type="GO" id="GO:0034099">
    <property type="term" value="C:luminal surveillance complex"/>
    <property type="evidence" value="ECO:0007669"/>
    <property type="project" value="EnsemblFungi"/>
</dbReference>
<dbReference type="EMBL" id="HE616747">
    <property type="protein sequence ID" value="CCE93023.1"/>
    <property type="molecule type" value="Genomic_DNA"/>
</dbReference>
<dbReference type="AlphaFoldDB" id="G8ZWM9"/>
<comment type="subcellular location">
    <subcellularLocation>
        <location evidence="1 7">Endoplasmic reticulum membrane</location>
        <topology evidence="1 7">Peripheral membrane protein</topology>
        <orientation evidence="1 7">Lumenal side</orientation>
    </subcellularLocation>
</comment>
<dbReference type="OrthoDB" id="448954at2759"/>
<sequence>MWSLWVLAIAGFIRYTTAILVPIEDIYGSKRYSINYLPFERWEQLIINNSTTLSSGTVMELGDYISCYVPNVDADLDSSVAQYNETELNEMLENGVKIITTVFNGCITYLGGFWNYELCSNTGLSQFDGDPKTSTSNYQLGRIKKSVEDREFQLLYDDFGYYISELVGSGDICDLTGHPRVVEIQYICRPAAGPASIQWVREIKTCHYEIQVAIPELCSLEILSKSEDKIVSRSILCVNKEDSNSGVVDIISSYKPTFLGNEVYLLEPYDKISSHNRTALMFTGNMSSHGSLLEQKLDIKLANAISRMVFQHLLLLPDGLPYNVDDKFAWMSEVLDSKGNFVTMVQFNLSSTLADIDINSSIEFKGPGNFVFFERNVNRNLVNVQPDPIVEEEAAAMDRILEADLQEVTKQILKGLLSPDQILEALGELDLIEHEQGNLAQEESS</sequence>
<evidence type="ECO:0000256" key="8">
    <source>
        <dbReference type="SAM" id="SignalP"/>
    </source>
</evidence>
<evidence type="ECO:0000313" key="11">
    <source>
        <dbReference type="Proteomes" id="UP000005627"/>
    </source>
</evidence>
<evidence type="ECO:0000256" key="6">
    <source>
        <dbReference type="ARBA" id="ARBA00023157"/>
    </source>
</evidence>
<dbReference type="Gene3D" id="2.70.130.10">
    <property type="entry name" value="Mannose-6-phosphate receptor binding domain"/>
    <property type="match status" value="1"/>
</dbReference>
<feature type="chain" id="PRO_5003519314" description="Endoplasmic reticulum lectin" evidence="8">
    <location>
        <begin position="19"/>
        <end position="445"/>
    </location>
</feature>
<dbReference type="GeneID" id="11501483"/>
<dbReference type="Proteomes" id="UP000005627">
    <property type="component" value="Chromosome 6"/>
</dbReference>
<dbReference type="PANTHER" id="PTHR15414:SF0">
    <property type="entry name" value="ENDOPLASMIC RETICULUM LECTIN 1"/>
    <property type="match status" value="1"/>
</dbReference>
<dbReference type="GO" id="GO:0030968">
    <property type="term" value="P:endoplasmic reticulum unfolded protein response"/>
    <property type="evidence" value="ECO:0007669"/>
    <property type="project" value="UniProtKB-UniRule"/>
</dbReference>
<dbReference type="RefSeq" id="XP_003682234.1">
    <property type="nucleotide sequence ID" value="XM_003682186.1"/>
</dbReference>
<proteinExistence type="inferred from homology"/>
<evidence type="ECO:0000256" key="7">
    <source>
        <dbReference type="RuleBase" id="RU369099"/>
    </source>
</evidence>
<protein>
    <recommendedName>
        <fullName evidence="7">Endoplasmic reticulum lectin</fullName>
    </recommendedName>
    <alternativeName>
        <fullName evidence="7">Protein OS-9 homolog</fullName>
    </alternativeName>
</protein>
<dbReference type="InterPro" id="IPR009011">
    <property type="entry name" value="Man6P_isomerase_rcpt-bd_dom_sf"/>
</dbReference>
<comment type="function">
    <text evidence="7">Lectin involved in the quality control of the secretory pathway. As a member of the endoplasmic reticulum-associated degradation lumenal (ERAD-L) surveillance system, targets misfolded endoplasmic reticulum lumenal glycoproteins for degradation.</text>
</comment>
<dbReference type="GO" id="GO:0097466">
    <property type="term" value="P:ubiquitin-dependent glycoprotein ERAD pathway"/>
    <property type="evidence" value="ECO:0007669"/>
    <property type="project" value="EnsemblFungi"/>
</dbReference>
<evidence type="ECO:0000256" key="2">
    <source>
        <dbReference type="ARBA" id="ARBA00009918"/>
    </source>
</evidence>
<dbReference type="InterPro" id="IPR012913">
    <property type="entry name" value="OS9-like_dom"/>
</dbReference>
<evidence type="ECO:0000256" key="3">
    <source>
        <dbReference type="ARBA" id="ARBA00022729"/>
    </source>
</evidence>
<dbReference type="KEGG" id="tdl:TDEL_0F02120"/>
<evidence type="ECO:0000256" key="1">
    <source>
        <dbReference type="ARBA" id="ARBA00004367"/>
    </source>
</evidence>
<feature type="signal peptide" evidence="8">
    <location>
        <begin position="1"/>
        <end position="18"/>
    </location>
</feature>
<dbReference type="HOGENOM" id="CLU_615664_0_0_1"/>
<evidence type="ECO:0000259" key="9">
    <source>
        <dbReference type="PROSITE" id="PS51914"/>
    </source>
</evidence>
<dbReference type="eggNOG" id="KOG3394">
    <property type="taxonomic scope" value="Eukaryota"/>
</dbReference>
<feature type="domain" description="MRH" evidence="9">
    <location>
        <begin position="104"/>
        <end position="220"/>
    </location>
</feature>
<dbReference type="InterPro" id="IPR044865">
    <property type="entry name" value="MRH_dom"/>
</dbReference>
<keyword evidence="3 8" id="KW-0732">Signal</keyword>
<organism evidence="10 11">
    <name type="scientific">Torulaspora delbrueckii</name>
    <name type="common">Yeast</name>
    <name type="synonym">Candida colliculosa</name>
    <dbReference type="NCBI Taxonomy" id="4950"/>
    <lineage>
        <taxon>Eukaryota</taxon>
        <taxon>Fungi</taxon>
        <taxon>Dikarya</taxon>
        <taxon>Ascomycota</taxon>
        <taxon>Saccharomycotina</taxon>
        <taxon>Saccharomycetes</taxon>
        <taxon>Saccharomycetales</taxon>
        <taxon>Saccharomycetaceae</taxon>
        <taxon>Torulaspora</taxon>
    </lineage>
</organism>
<evidence type="ECO:0000256" key="5">
    <source>
        <dbReference type="ARBA" id="ARBA00022824"/>
    </source>
</evidence>
<dbReference type="STRING" id="1076872.G8ZWM9"/>
<gene>
    <name evidence="10" type="primary">TDEL0F02120</name>
    <name evidence="10" type="ORF">TDEL_0F02120</name>
</gene>
<dbReference type="Pfam" id="PF07915">
    <property type="entry name" value="PRKCSH"/>
    <property type="match status" value="1"/>
</dbReference>
<dbReference type="InterPro" id="IPR045149">
    <property type="entry name" value="OS-9-like"/>
</dbReference>
<dbReference type="SUPFAM" id="SSF50911">
    <property type="entry name" value="Mannose 6-phosphate receptor domain"/>
    <property type="match status" value="1"/>
</dbReference>
<dbReference type="InterPro" id="IPR041039">
    <property type="entry name" value="Yos9_DD"/>
</dbReference>
<evidence type="ECO:0000256" key="4">
    <source>
        <dbReference type="ARBA" id="ARBA00022734"/>
    </source>
</evidence>
<dbReference type="FunCoup" id="G8ZWM9">
    <property type="interactions" value="100"/>
</dbReference>
<dbReference type="CDD" id="cd11745">
    <property type="entry name" value="Yos9_DD"/>
    <property type="match status" value="1"/>
</dbReference>
<reference evidence="10 11" key="1">
    <citation type="journal article" date="2011" name="Proc. Natl. Acad. Sci. U.S.A.">
        <title>Evolutionary erosion of yeast sex chromosomes by mating-type switching accidents.</title>
        <authorList>
            <person name="Gordon J.L."/>
            <person name="Armisen D."/>
            <person name="Proux-Wera E."/>
            <person name="Oheigeartaigh S.S."/>
            <person name="Byrne K.P."/>
            <person name="Wolfe K.H."/>
        </authorList>
    </citation>
    <scope>NUCLEOTIDE SEQUENCE [LARGE SCALE GENOMIC DNA]</scope>
    <source>
        <strain evidence="11">ATCC 10662 / CBS 1146 / NBRC 0425 / NCYC 2629 / NRRL Y-866</strain>
    </source>
</reference>
<dbReference type="PANTHER" id="PTHR15414">
    <property type="entry name" value="OS-9-RELATED"/>
    <property type="match status" value="1"/>
</dbReference>
<dbReference type="GO" id="GO:0042802">
    <property type="term" value="F:identical protein binding"/>
    <property type="evidence" value="ECO:0007669"/>
    <property type="project" value="EnsemblFungi"/>
</dbReference>
<keyword evidence="4 7" id="KW-0430">Lectin</keyword>
<dbReference type="GO" id="GO:0070492">
    <property type="term" value="F:oligosaccharide binding"/>
    <property type="evidence" value="ECO:0007669"/>
    <property type="project" value="EnsemblFungi"/>
</dbReference>
<dbReference type="GO" id="GO:0000839">
    <property type="term" value="C:Hrd1p ubiquitin ligase ERAD-L complex"/>
    <property type="evidence" value="ECO:0007669"/>
    <property type="project" value="EnsemblFungi"/>
</dbReference>
<dbReference type="GO" id="GO:0030970">
    <property type="term" value="P:retrograde protein transport, ER to cytosol"/>
    <property type="evidence" value="ECO:0007669"/>
    <property type="project" value="EnsemblFungi"/>
</dbReference>
<keyword evidence="5 7" id="KW-0256">Endoplasmic reticulum</keyword>
<keyword evidence="7" id="KW-0472">Membrane</keyword>
<evidence type="ECO:0000313" key="10">
    <source>
        <dbReference type="EMBL" id="CCE93023.1"/>
    </source>
</evidence>
<dbReference type="Pfam" id="PF17880">
    <property type="entry name" value="Yos9_DD"/>
    <property type="match status" value="1"/>
</dbReference>
<keyword evidence="11" id="KW-1185">Reference proteome</keyword>